<keyword evidence="5" id="KW-1185">Reference proteome</keyword>
<name>A0ABQ4ZWS5_9ASTR</name>
<comment type="caution">
    <text evidence="4">The sequence shown here is derived from an EMBL/GenBank/DDBJ whole genome shotgun (WGS) entry which is preliminary data.</text>
</comment>
<reference evidence="4" key="2">
    <citation type="submission" date="2022-01" db="EMBL/GenBank/DDBJ databases">
        <authorList>
            <person name="Yamashiro T."/>
            <person name="Shiraishi A."/>
            <person name="Satake H."/>
            <person name="Nakayama K."/>
        </authorList>
    </citation>
    <scope>NUCLEOTIDE SEQUENCE</scope>
</reference>
<dbReference type="Pfam" id="PF00098">
    <property type="entry name" value="zf-CCHC"/>
    <property type="match status" value="1"/>
</dbReference>
<evidence type="ECO:0000259" key="3">
    <source>
        <dbReference type="PROSITE" id="PS50158"/>
    </source>
</evidence>
<dbReference type="SMART" id="SM00343">
    <property type="entry name" value="ZnF_C2HC"/>
    <property type="match status" value="1"/>
</dbReference>
<feature type="domain" description="CCHC-type" evidence="3">
    <location>
        <begin position="82"/>
        <end position="98"/>
    </location>
</feature>
<evidence type="ECO:0000256" key="1">
    <source>
        <dbReference type="PROSITE-ProRule" id="PRU00047"/>
    </source>
</evidence>
<keyword evidence="1" id="KW-0863">Zinc-finger</keyword>
<proteinExistence type="predicted"/>
<keyword evidence="1" id="KW-0479">Metal-binding</keyword>
<dbReference type="PROSITE" id="PS50158">
    <property type="entry name" value="ZF_CCHC"/>
    <property type="match status" value="1"/>
</dbReference>
<feature type="compositionally biased region" description="Low complexity" evidence="2">
    <location>
        <begin position="57"/>
        <end position="71"/>
    </location>
</feature>
<evidence type="ECO:0000256" key="2">
    <source>
        <dbReference type="SAM" id="MobiDB-lite"/>
    </source>
</evidence>
<evidence type="ECO:0000313" key="4">
    <source>
        <dbReference type="EMBL" id="GJS93592.1"/>
    </source>
</evidence>
<reference evidence="4" key="1">
    <citation type="journal article" date="2022" name="Int. J. Mol. Sci.">
        <title>Draft Genome of Tanacetum Coccineum: Genomic Comparison of Closely Related Tanacetum-Family Plants.</title>
        <authorList>
            <person name="Yamashiro T."/>
            <person name="Shiraishi A."/>
            <person name="Nakayama K."/>
            <person name="Satake H."/>
        </authorList>
    </citation>
    <scope>NUCLEOTIDE SEQUENCE</scope>
</reference>
<gene>
    <name evidence="4" type="ORF">Tco_0800560</name>
</gene>
<dbReference type="EMBL" id="BQNB010011668">
    <property type="protein sequence ID" value="GJS93592.1"/>
    <property type="molecule type" value="Genomic_DNA"/>
</dbReference>
<dbReference type="InterPro" id="IPR036875">
    <property type="entry name" value="Znf_CCHC_sf"/>
</dbReference>
<keyword evidence="1" id="KW-0862">Zinc</keyword>
<protein>
    <submittedName>
        <fullName evidence="4">Retrovirus-related pol polyprotein from transposon TNT 1-94</fullName>
    </submittedName>
</protein>
<dbReference type="Proteomes" id="UP001151760">
    <property type="component" value="Unassembled WGS sequence"/>
</dbReference>
<accession>A0ABQ4ZWS5</accession>
<sequence>MCMNTAWFVTHRFTRFKQPFKNNQLRTSSNLRNQATIQDERVTIQTVQGRQTQGYATNGTRNTTTNTGVNRQGAAGQARVVKCYNCQEEGHFARQCTKPKRPKNSTWFKEKMSLSEALESRAYLDSKQLAFLADNGDTIVPTQASQEIPYPAAF</sequence>
<dbReference type="InterPro" id="IPR001878">
    <property type="entry name" value="Znf_CCHC"/>
</dbReference>
<organism evidence="4 5">
    <name type="scientific">Tanacetum coccineum</name>
    <dbReference type="NCBI Taxonomy" id="301880"/>
    <lineage>
        <taxon>Eukaryota</taxon>
        <taxon>Viridiplantae</taxon>
        <taxon>Streptophyta</taxon>
        <taxon>Embryophyta</taxon>
        <taxon>Tracheophyta</taxon>
        <taxon>Spermatophyta</taxon>
        <taxon>Magnoliopsida</taxon>
        <taxon>eudicotyledons</taxon>
        <taxon>Gunneridae</taxon>
        <taxon>Pentapetalae</taxon>
        <taxon>asterids</taxon>
        <taxon>campanulids</taxon>
        <taxon>Asterales</taxon>
        <taxon>Asteraceae</taxon>
        <taxon>Asteroideae</taxon>
        <taxon>Anthemideae</taxon>
        <taxon>Anthemidinae</taxon>
        <taxon>Tanacetum</taxon>
    </lineage>
</organism>
<dbReference type="SUPFAM" id="SSF57756">
    <property type="entry name" value="Retrovirus zinc finger-like domains"/>
    <property type="match status" value="1"/>
</dbReference>
<feature type="region of interest" description="Disordered" evidence="2">
    <location>
        <begin position="51"/>
        <end position="72"/>
    </location>
</feature>
<evidence type="ECO:0000313" key="5">
    <source>
        <dbReference type="Proteomes" id="UP001151760"/>
    </source>
</evidence>
<dbReference type="Gene3D" id="4.10.60.10">
    <property type="entry name" value="Zinc finger, CCHC-type"/>
    <property type="match status" value="1"/>
</dbReference>